<feature type="domain" description="ABC transmembrane type-1" evidence="9">
    <location>
        <begin position="29"/>
        <end position="312"/>
    </location>
</feature>
<organism evidence="10 11">
    <name type="scientific">Polaribacter marinaquae</name>
    <dbReference type="NCBI Taxonomy" id="1642819"/>
    <lineage>
        <taxon>Bacteria</taxon>
        <taxon>Pseudomonadati</taxon>
        <taxon>Bacteroidota</taxon>
        <taxon>Flavobacteriia</taxon>
        <taxon>Flavobacteriales</taxon>
        <taxon>Flavobacteriaceae</taxon>
    </lineage>
</organism>
<dbReference type="Gene3D" id="1.20.1560.10">
    <property type="entry name" value="ABC transporter type 1, transmembrane domain"/>
    <property type="match status" value="1"/>
</dbReference>
<proteinExistence type="predicted"/>
<protein>
    <submittedName>
        <fullName evidence="10">ABC transporter ATP-binding protein</fullName>
    </submittedName>
</protein>
<evidence type="ECO:0000313" key="11">
    <source>
        <dbReference type="Proteomes" id="UP001491088"/>
    </source>
</evidence>
<sequence length="588" mass="66271">MANKTGNAFDMDIFLRLMSFAKRYKRNFIIASTSTILLAGVALLTPIILKKTVDVYITNKDTEGLINSILLMLGVLMIEVVLRFTFIYYANWVGQHIIRDIRAKIFRHILQFRMSYFDKNSVGKLVTRVVSDIETIAAFFSSGVFTIVSDVLQMFAVIVVMFIINWKLAFIAIAVLPILVYATKVFQKAIKATFQEVRNQVSNLNGFVQERVTGMKIVQLFNRENIEYNNFKEINNKHKDAYIKTIWYFSIFFPIAEILSSIGIGLIVWFGSKQVIDGVVPGPGTVMAFVQMAQMLFRPLRQIADKFNQLQMGIVSGERVFKIIDTESTISKNGTIEAKNLKGTINFENVKFSYVTGEEVLKGIDLKVKNGQTIAIVGATGAGKSTIINLLNRFYEIDSGVIKIDDISIDEYKLQSLRDQVAVVLQDVFLFSDSILNNITLKDDTISKEEVEKAAKQIGIHDFIMTLPGGYNYNVKERGAMLSSGQRQLIAFLRAYVSKPSILILDEATSSVDAHAEQMIQFATETITKDRTSIVIAHRLATIKQADKIIVMDKGLIVEEGTHNELLEKEEGYYKNLYDKQFSLDVAS</sequence>
<dbReference type="InterPro" id="IPR003593">
    <property type="entry name" value="AAA+_ATPase"/>
</dbReference>
<dbReference type="PANTHER" id="PTHR43394">
    <property type="entry name" value="ATP-DEPENDENT PERMEASE MDL1, MITOCHONDRIAL"/>
    <property type="match status" value="1"/>
</dbReference>
<dbReference type="InterPro" id="IPR039421">
    <property type="entry name" value="Type_1_exporter"/>
</dbReference>
<dbReference type="InterPro" id="IPR017871">
    <property type="entry name" value="ABC_transporter-like_CS"/>
</dbReference>
<dbReference type="PROSITE" id="PS50929">
    <property type="entry name" value="ABC_TM1F"/>
    <property type="match status" value="1"/>
</dbReference>
<dbReference type="CDD" id="cd18544">
    <property type="entry name" value="ABC_6TM_TmrA_like"/>
    <property type="match status" value="1"/>
</dbReference>
<dbReference type="InterPro" id="IPR003439">
    <property type="entry name" value="ABC_transporter-like_ATP-bd"/>
</dbReference>
<feature type="transmembrane region" description="Helical" evidence="7">
    <location>
        <begin position="154"/>
        <end position="181"/>
    </location>
</feature>
<dbReference type="PANTHER" id="PTHR43394:SF1">
    <property type="entry name" value="ATP-BINDING CASSETTE SUB-FAMILY B MEMBER 10, MITOCHONDRIAL"/>
    <property type="match status" value="1"/>
</dbReference>
<dbReference type="PROSITE" id="PS00211">
    <property type="entry name" value="ABC_TRANSPORTER_1"/>
    <property type="match status" value="1"/>
</dbReference>
<feature type="transmembrane region" description="Helical" evidence="7">
    <location>
        <begin position="69"/>
        <end position="90"/>
    </location>
</feature>
<evidence type="ECO:0000256" key="5">
    <source>
        <dbReference type="ARBA" id="ARBA00022989"/>
    </source>
</evidence>
<evidence type="ECO:0000259" key="8">
    <source>
        <dbReference type="PROSITE" id="PS50893"/>
    </source>
</evidence>
<dbReference type="InterPro" id="IPR011527">
    <property type="entry name" value="ABC1_TM_dom"/>
</dbReference>
<dbReference type="InterPro" id="IPR036640">
    <property type="entry name" value="ABC1_TM_sf"/>
</dbReference>
<dbReference type="PROSITE" id="PS50893">
    <property type="entry name" value="ABC_TRANSPORTER_2"/>
    <property type="match status" value="1"/>
</dbReference>
<evidence type="ECO:0000256" key="7">
    <source>
        <dbReference type="SAM" id="Phobius"/>
    </source>
</evidence>
<keyword evidence="3" id="KW-0547">Nucleotide-binding</keyword>
<dbReference type="EMBL" id="CP150496">
    <property type="protein sequence ID" value="WYW55258.1"/>
    <property type="molecule type" value="Genomic_DNA"/>
</dbReference>
<dbReference type="SMART" id="SM00382">
    <property type="entry name" value="AAA"/>
    <property type="match status" value="1"/>
</dbReference>
<dbReference type="SUPFAM" id="SSF90123">
    <property type="entry name" value="ABC transporter transmembrane region"/>
    <property type="match status" value="1"/>
</dbReference>
<evidence type="ECO:0000313" key="10">
    <source>
        <dbReference type="EMBL" id="WYW55258.1"/>
    </source>
</evidence>
<keyword evidence="5 7" id="KW-1133">Transmembrane helix</keyword>
<reference evidence="10 11" key="1">
    <citation type="submission" date="2024-03" db="EMBL/GenBank/DDBJ databases">
        <authorList>
            <person name="Cao K."/>
        </authorList>
    </citation>
    <scope>NUCLEOTIDE SEQUENCE [LARGE SCALE GENOMIC DNA]</scope>
    <source>
        <strain evidence="10 11">MCCC 1K00696</strain>
    </source>
</reference>
<name>A0ABZ2TQ51_9FLAO</name>
<keyword evidence="2 7" id="KW-0812">Transmembrane</keyword>
<feature type="transmembrane region" description="Helical" evidence="7">
    <location>
        <begin position="129"/>
        <end position="148"/>
    </location>
</feature>
<dbReference type="Pfam" id="PF00005">
    <property type="entry name" value="ABC_tran"/>
    <property type="match status" value="1"/>
</dbReference>
<gene>
    <name evidence="10" type="ORF">WG950_12045</name>
</gene>
<keyword evidence="6 7" id="KW-0472">Membrane</keyword>
<feature type="transmembrane region" description="Helical" evidence="7">
    <location>
        <begin position="28"/>
        <end position="49"/>
    </location>
</feature>
<dbReference type="InterPro" id="IPR027417">
    <property type="entry name" value="P-loop_NTPase"/>
</dbReference>
<evidence type="ECO:0000256" key="2">
    <source>
        <dbReference type="ARBA" id="ARBA00022692"/>
    </source>
</evidence>
<feature type="transmembrane region" description="Helical" evidence="7">
    <location>
        <begin position="246"/>
        <end position="272"/>
    </location>
</feature>
<dbReference type="GO" id="GO:0005524">
    <property type="term" value="F:ATP binding"/>
    <property type="evidence" value="ECO:0007669"/>
    <property type="project" value="UniProtKB-KW"/>
</dbReference>
<comment type="subcellular location">
    <subcellularLocation>
        <location evidence="1">Cell membrane</location>
        <topology evidence="1">Multi-pass membrane protein</topology>
    </subcellularLocation>
</comment>
<evidence type="ECO:0000256" key="6">
    <source>
        <dbReference type="ARBA" id="ARBA00023136"/>
    </source>
</evidence>
<accession>A0ABZ2TQ51</accession>
<dbReference type="CDD" id="cd03254">
    <property type="entry name" value="ABCC_Glucan_exporter_like"/>
    <property type="match status" value="1"/>
</dbReference>
<dbReference type="RefSeq" id="WP_340932667.1">
    <property type="nucleotide sequence ID" value="NZ_CP150496.1"/>
</dbReference>
<dbReference type="Proteomes" id="UP001491088">
    <property type="component" value="Chromosome"/>
</dbReference>
<keyword evidence="4 10" id="KW-0067">ATP-binding</keyword>
<dbReference type="Gene3D" id="3.40.50.300">
    <property type="entry name" value="P-loop containing nucleotide triphosphate hydrolases"/>
    <property type="match status" value="1"/>
</dbReference>
<dbReference type="Pfam" id="PF00664">
    <property type="entry name" value="ABC_membrane"/>
    <property type="match status" value="1"/>
</dbReference>
<evidence type="ECO:0000256" key="1">
    <source>
        <dbReference type="ARBA" id="ARBA00004651"/>
    </source>
</evidence>
<keyword evidence="11" id="KW-1185">Reference proteome</keyword>
<evidence type="ECO:0000256" key="4">
    <source>
        <dbReference type="ARBA" id="ARBA00022840"/>
    </source>
</evidence>
<evidence type="ECO:0000256" key="3">
    <source>
        <dbReference type="ARBA" id="ARBA00022741"/>
    </source>
</evidence>
<dbReference type="SUPFAM" id="SSF52540">
    <property type="entry name" value="P-loop containing nucleoside triphosphate hydrolases"/>
    <property type="match status" value="1"/>
</dbReference>
<evidence type="ECO:0000259" key="9">
    <source>
        <dbReference type="PROSITE" id="PS50929"/>
    </source>
</evidence>
<feature type="domain" description="ABC transporter" evidence="8">
    <location>
        <begin position="345"/>
        <end position="579"/>
    </location>
</feature>